<dbReference type="OrthoDB" id="6155937at2759"/>
<feature type="DNA-binding region" description="HMG box" evidence="4">
    <location>
        <begin position="324"/>
        <end position="391"/>
    </location>
</feature>
<dbReference type="SMART" id="SM00398">
    <property type="entry name" value="HMG"/>
    <property type="match status" value="2"/>
</dbReference>
<gene>
    <name evidence="8" type="ORF">LOTGIDRAFT_235792</name>
</gene>
<feature type="region of interest" description="Disordered" evidence="6">
    <location>
        <begin position="1"/>
        <end position="36"/>
    </location>
</feature>
<dbReference type="PANTHER" id="PTHR46318">
    <property type="entry name" value="UPSTREAM BINDING TRANSCRIPTION FACTOR"/>
    <property type="match status" value="1"/>
</dbReference>
<dbReference type="EMBL" id="KB203275">
    <property type="protein sequence ID" value="ESO85281.1"/>
    <property type="molecule type" value="Genomic_DNA"/>
</dbReference>
<comment type="subcellular location">
    <subcellularLocation>
        <location evidence="1">Nucleus</location>
    </subcellularLocation>
</comment>
<dbReference type="RefSeq" id="XP_009063986.1">
    <property type="nucleotide sequence ID" value="XM_009065738.1"/>
</dbReference>
<evidence type="ECO:0000256" key="4">
    <source>
        <dbReference type="PROSITE-ProRule" id="PRU00267"/>
    </source>
</evidence>
<feature type="compositionally biased region" description="Polar residues" evidence="6">
    <location>
        <begin position="9"/>
        <end position="21"/>
    </location>
</feature>
<feature type="compositionally biased region" description="Low complexity" evidence="6">
    <location>
        <begin position="538"/>
        <end position="547"/>
    </location>
</feature>
<dbReference type="InterPro" id="IPR036910">
    <property type="entry name" value="HMG_box_dom_sf"/>
</dbReference>
<feature type="domain" description="HMG box" evidence="7">
    <location>
        <begin position="448"/>
        <end position="512"/>
    </location>
</feature>
<evidence type="ECO:0000313" key="9">
    <source>
        <dbReference type="Proteomes" id="UP000030746"/>
    </source>
</evidence>
<feature type="region of interest" description="Disordered" evidence="6">
    <location>
        <begin position="526"/>
        <end position="572"/>
    </location>
</feature>
<sequence length="572" mass="67035">MPKKHVVEASSSQEIVSGQRSPSKKRKHKEVVSSTELDTTFSQDDEITFKPSQTEINDTQWTEADKEIHIWTVKHINQLMNNMEEAIMKLDDGTRTCTGLEKAINWDEVKFGRFSVYECKMMWHRIQKKVKRHRTVSEFYNAAKQVLDQDPKFFIRNQKRYTAEELYVEKKLDDFIEANPETPMQQAIEELKVKYENLSDKRKAKYEEKSTAVKKKITKSSSNKCPKPPQPVDFYIESKLPSVMEKKPELSEFQAINYCRHKYKKLKESKQIKYINKCIDHFPSYQEEVIEYLSENPEKEVKMASNYINKNEMATKWKHDGIPHKPPGTGYSIFAQNIMKDEEFTQNNPVTEYFKIISERWKEVPLEEKQKYNEESHKLKEAYKTEMKEKLLSLPEEERELLTKTVNLPTLESLEPSTKKKKTKLITDFWKPKLKEDILPATFPGEPKHKIVNSYAHFVQEHIPTLSGHRGSDKLKILGERWRQMAEEEKVKYLEKAKECEAQYQEELAKFKESLSKKDLARYEEIVKNRSKKKSSKSKTNSTITSNKKADVHEEADGASEVENGTGDEDSD</sequence>
<dbReference type="OMA" id="YPSKERM"/>
<evidence type="ECO:0000256" key="2">
    <source>
        <dbReference type="ARBA" id="ARBA00023125"/>
    </source>
</evidence>
<evidence type="ECO:0000256" key="1">
    <source>
        <dbReference type="ARBA" id="ARBA00004123"/>
    </source>
</evidence>
<dbReference type="KEGG" id="lgi:LOTGIDRAFT_235792"/>
<dbReference type="GO" id="GO:0005634">
    <property type="term" value="C:nucleus"/>
    <property type="evidence" value="ECO:0007669"/>
    <property type="project" value="UniProtKB-SubCell"/>
</dbReference>
<evidence type="ECO:0000256" key="6">
    <source>
        <dbReference type="SAM" id="MobiDB-lite"/>
    </source>
</evidence>
<evidence type="ECO:0000259" key="7">
    <source>
        <dbReference type="PROSITE" id="PS50118"/>
    </source>
</evidence>
<keyword evidence="2 4" id="KW-0238">DNA-binding</keyword>
<feature type="domain" description="HMG box" evidence="7">
    <location>
        <begin position="324"/>
        <end position="391"/>
    </location>
</feature>
<evidence type="ECO:0000256" key="3">
    <source>
        <dbReference type="ARBA" id="ARBA00023242"/>
    </source>
</evidence>
<dbReference type="PROSITE" id="PS50118">
    <property type="entry name" value="HMG_BOX_2"/>
    <property type="match status" value="2"/>
</dbReference>
<accession>V3ZWE5</accession>
<proteinExistence type="predicted"/>
<organism evidence="8 9">
    <name type="scientific">Lottia gigantea</name>
    <name type="common">Giant owl limpet</name>
    <dbReference type="NCBI Taxonomy" id="225164"/>
    <lineage>
        <taxon>Eukaryota</taxon>
        <taxon>Metazoa</taxon>
        <taxon>Spiralia</taxon>
        <taxon>Lophotrochozoa</taxon>
        <taxon>Mollusca</taxon>
        <taxon>Gastropoda</taxon>
        <taxon>Patellogastropoda</taxon>
        <taxon>Lottioidea</taxon>
        <taxon>Lottiidae</taxon>
        <taxon>Lottia</taxon>
    </lineage>
</organism>
<dbReference type="Proteomes" id="UP000030746">
    <property type="component" value="Unassembled WGS sequence"/>
</dbReference>
<keyword evidence="9" id="KW-1185">Reference proteome</keyword>
<dbReference type="Gene3D" id="1.10.30.10">
    <property type="entry name" value="High mobility group box domain"/>
    <property type="match status" value="4"/>
</dbReference>
<protein>
    <recommendedName>
        <fullName evidence="7">HMG box domain-containing protein</fullName>
    </recommendedName>
</protein>
<feature type="DNA-binding region" description="HMG box" evidence="4">
    <location>
        <begin position="448"/>
        <end position="512"/>
    </location>
</feature>
<dbReference type="InterPro" id="IPR009071">
    <property type="entry name" value="HMG_box_dom"/>
</dbReference>
<dbReference type="Pfam" id="PF09011">
    <property type="entry name" value="HMG_box_2"/>
    <property type="match status" value="1"/>
</dbReference>
<dbReference type="HOGENOM" id="CLU_476751_0_0_1"/>
<evidence type="ECO:0000313" key="8">
    <source>
        <dbReference type="EMBL" id="ESO85281.1"/>
    </source>
</evidence>
<feature type="coiled-coil region" evidence="5">
    <location>
        <begin position="483"/>
        <end position="514"/>
    </location>
</feature>
<dbReference type="CTD" id="20249964"/>
<dbReference type="AlphaFoldDB" id="V3ZWE5"/>
<evidence type="ECO:0000256" key="5">
    <source>
        <dbReference type="SAM" id="Coils"/>
    </source>
</evidence>
<dbReference type="InterPro" id="IPR051762">
    <property type="entry name" value="UBF1"/>
</dbReference>
<dbReference type="GO" id="GO:0003677">
    <property type="term" value="F:DNA binding"/>
    <property type="evidence" value="ECO:0007669"/>
    <property type="project" value="UniProtKB-UniRule"/>
</dbReference>
<dbReference type="GeneID" id="20249964"/>
<dbReference type="SUPFAM" id="SSF47095">
    <property type="entry name" value="HMG-box"/>
    <property type="match status" value="4"/>
</dbReference>
<reference evidence="8 9" key="1">
    <citation type="journal article" date="2013" name="Nature">
        <title>Insights into bilaterian evolution from three spiralian genomes.</title>
        <authorList>
            <person name="Simakov O."/>
            <person name="Marletaz F."/>
            <person name="Cho S.J."/>
            <person name="Edsinger-Gonzales E."/>
            <person name="Havlak P."/>
            <person name="Hellsten U."/>
            <person name="Kuo D.H."/>
            <person name="Larsson T."/>
            <person name="Lv J."/>
            <person name="Arendt D."/>
            <person name="Savage R."/>
            <person name="Osoegawa K."/>
            <person name="de Jong P."/>
            <person name="Grimwood J."/>
            <person name="Chapman J.A."/>
            <person name="Shapiro H."/>
            <person name="Aerts A."/>
            <person name="Otillar R.P."/>
            <person name="Terry A.Y."/>
            <person name="Boore J.L."/>
            <person name="Grigoriev I.V."/>
            <person name="Lindberg D.R."/>
            <person name="Seaver E.C."/>
            <person name="Weisblat D.A."/>
            <person name="Putnam N.H."/>
            <person name="Rokhsar D.S."/>
        </authorList>
    </citation>
    <scope>NUCLEOTIDE SEQUENCE [LARGE SCALE GENOMIC DNA]</scope>
</reference>
<keyword evidence="3 4" id="KW-0539">Nucleus</keyword>
<dbReference type="STRING" id="225164.V3ZWE5"/>
<keyword evidence="5" id="KW-0175">Coiled coil</keyword>
<name>V3ZWE5_LOTGI</name>
<dbReference type="Pfam" id="PF00505">
    <property type="entry name" value="HMG_box"/>
    <property type="match status" value="1"/>
</dbReference>
<dbReference type="PANTHER" id="PTHR46318:SF3">
    <property type="entry name" value="UPSTREAM BINDING TRANSCRIPTION FACTOR"/>
    <property type="match status" value="1"/>
</dbReference>